<protein>
    <submittedName>
        <fullName evidence="1">Uncharacterized protein</fullName>
    </submittedName>
</protein>
<dbReference type="RefSeq" id="XP_031782978.1">
    <property type="nucleotide sequence ID" value="XM_031927118.2"/>
</dbReference>
<keyword evidence="2" id="KW-1185">Reference proteome</keyword>
<name>A0A7M7T8R5_NASVI</name>
<dbReference type="EnsemblMetazoa" id="XM_031927118">
    <property type="protein sequence ID" value="XP_031782978"/>
    <property type="gene ID" value="LOC103316437"/>
</dbReference>
<proteinExistence type="predicted"/>
<sequence>MLNELPDKLRSNHMILAGLWVAKVEPVMNLYLNSFIDQANQLSSEGFKWYWNGEEKVSKLFPLGCCVDSPCRCAMLCMKRFNGLNGCTYCEHPNVAINGVRKYPMILPPPLLRTDTSIKEKMLLAHSSISDDITGIKGPSSLMNLNHFNLVDGMIVDFMHACLLGVTELYTTIILTNVKRKYYVGSPNKLLIIDQRLLSIRPPNCIAKVSRSIKERANWTASEWLTWLIFYSLICLHGVLPKKYYNNLAMFVCAMNILLEDSITPAMLENARNLLIRFVVNFEILYGKNYMHYNVHSSY</sequence>
<dbReference type="Proteomes" id="UP000002358">
    <property type="component" value="Unassembled WGS sequence"/>
</dbReference>
<dbReference type="PANTHER" id="PTHR46579">
    <property type="entry name" value="F5/8 TYPE C DOMAIN-CONTAINING PROTEIN-RELATED"/>
    <property type="match status" value="1"/>
</dbReference>
<dbReference type="AlphaFoldDB" id="A0A7M7T8R5"/>
<dbReference type="GeneID" id="103316437"/>
<dbReference type="KEGG" id="nvi:103316437"/>
<accession>A0A7M7T8R5</accession>
<dbReference type="InParanoid" id="A0A7M7T8R5"/>
<evidence type="ECO:0000313" key="2">
    <source>
        <dbReference type="Proteomes" id="UP000002358"/>
    </source>
</evidence>
<dbReference type="PANTHER" id="PTHR46579:SF1">
    <property type="entry name" value="F5_8 TYPE C DOMAIN-CONTAINING PROTEIN"/>
    <property type="match status" value="1"/>
</dbReference>
<dbReference type="OrthoDB" id="7697666at2759"/>
<reference evidence="1" key="1">
    <citation type="submission" date="2021-01" db="UniProtKB">
        <authorList>
            <consortium name="EnsemblMetazoa"/>
        </authorList>
    </citation>
    <scope>IDENTIFICATION</scope>
</reference>
<evidence type="ECO:0000313" key="1">
    <source>
        <dbReference type="EnsemblMetazoa" id="XP_031782978"/>
    </source>
</evidence>
<organism evidence="1 2">
    <name type="scientific">Nasonia vitripennis</name>
    <name type="common">Parasitic wasp</name>
    <dbReference type="NCBI Taxonomy" id="7425"/>
    <lineage>
        <taxon>Eukaryota</taxon>
        <taxon>Metazoa</taxon>
        <taxon>Ecdysozoa</taxon>
        <taxon>Arthropoda</taxon>
        <taxon>Hexapoda</taxon>
        <taxon>Insecta</taxon>
        <taxon>Pterygota</taxon>
        <taxon>Neoptera</taxon>
        <taxon>Endopterygota</taxon>
        <taxon>Hymenoptera</taxon>
        <taxon>Apocrita</taxon>
        <taxon>Proctotrupomorpha</taxon>
        <taxon>Chalcidoidea</taxon>
        <taxon>Pteromalidae</taxon>
        <taxon>Pteromalinae</taxon>
        <taxon>Nasonia</taxon>
    </lineage>
</organism>